<reference evidence="3 4" key="1">
    <citation type="submission" date="2024-04" db="EMBL/GenBank/DDBJ databases">
        <title>Novel species of the genus Ideonella isolated from streams.</title>
        <authorList>
            <person name="Lu H."/>
        </authorList>
    </citation>
    <scope>NUCLEOTIDE SEQUENCE [LARGE SCALE GENOMIC DNA]</scope>
    <source>
        <strain evidence="3 4">DXS29W</strain>
    </source>
</reference>
<accession>A0ABU9BMI8</accession>
<dbReference type="Proteomes" id="UP001371218">
    <property type="component" value="Unassembled WGS sequence"/>
</dbReference>
<dbReference type="Pfam" id="PF03783">
    <property type="entry name" value="CsgG"/>
    <property type="match status" value="1"/>
</dbReference>
<dbReference type="EMBL" id="JBBUTG010000004">
    <property type="protein sequence ID" value="MEK8031071.1"/>
    <property type="molecule type" value="Genomic_DNA"/>
</dbReference>
<feature type="chain" id="PRO_5045609750" evidence="2">
    <location>
        <begin position="21"/>
        <end position="371"/>
    </location>
</feature>
<evidence type="ECO:0000256" key="2">
    <source>
        <dbReference type="SAM" id="SignalP"/>
    </source>
</evidence>
<proteinExistence type="predicted"/>
<comment type="caution">
    <text evidence="3">The sequence shown here is derived from an EMBL/GenBank/DDBJ whole genome shotgun (WGS) entry which is preliminary data.</text>
</comment>
<evidence type="ECO:0000313" key="3">
    <source>
        <dbReference type="EMBL" id="MEK8031071.1"/>
    </source>
</evidence>
<protein>
    <submittedName>
        <fullName evidence="3">CsgG/HfaB family protein</fullName>
    </submittedName>
</protein>
<keyword evidence="2" id="KW-0732">Signal</keyword>
<dbReference type="InterPro" id="IPR005534">
    <property type="entry name" value="Curli_assmbl/transp-comp_CsgG"/>
</dbReference>
<keyword evidence="4" id="KW-1185">Reference proteome</keyword>
<name>A0ABU9BMI8_9BURK</name>
<dbReference type="RefSeq" id="WP_341425433.1">
    <property type="nucleotide sequence ID" value="NZ_JBBUTG010000004.1"/>
</dbReference>
<gene>
    <name evidence="3" type="ORF">AACH06_09620</name>
</gene>
<organism evidence="3 4">
    <name type="scientific">Ideonella lacteola</name>
    <dbReference type="NCBI Taxonomy" id="2984193"/>
    <lineage>
        <taxon>Bacteria</taxon>
        <taxon>Pseudomonadati</taxon>
        <taxon>Pseudomonadota</taxon>
        <taxon>Betaproteobacteria</taxon>
        <taxon>Burkholderiales</taxon>
        <taxon>Sphaerotilaceae</taxon>
        <taxon>Ideonella</taxon>
    </lineage>
</organism>
<feature type="region of interest" description="Disordered" evidence="1">
    <location>
        <begin position="244"/>
        <end position="263"/>
    </location>
</feature>
<sequence length="371" mass="37935">MKLRLTTLGAVLLAANAAWAAKSQPNIEHCDREMGSLAVAEPQDHILSRLSYYKLGSPTTMLRMIAQESGCFAVVERGAAMQNLQQERALAAGGQLQQGSNIGGGQMQVADFVMTPAVQFSDETGGVGGTVSNLLSRAGGVLGQISSVAGGVKFKEAETTLLVADVRSGIQVASAEGKATKMDFSVDAWGWGNLGWASAGGYTSTPEGKLIAASLLDNFNKIVQQIRNKPQLIRSTSQSSVQNASQSIAATGSGSVGQPSASQLAAVQPTGGGAFPAMMVGAFSGQFSGGDSGVFSIMIANDGRVSGVGQSANGTSFNMTGTASANGSLVMTGNGQAGTAQFTGVVDPNSGSLVGTWRLKKQQGNFNGRKQ</sequence>
<feature type="signal peptide" evidence="2">
    <location>
        <begin position="1"/>
        <end position="20"/>
    </location>
</feature>
<evidence type="ECO:0000256" key="1">
    <source>
        <dbReference type="SAM" id="MobiDB-lite"/>
    </source>
</evidence>
<evidence type="ECO:0000313" key="4">
    <source>
        <dbReference type="Proteomes" id="UP001371218"/>
    </source>
</evidence>